<dbReference type="AlphaFoldDB" id="A0A2T9YDK5"/>
<gene>
    <name evidence="1" type="ORF">BB561_004894</name>
</gene>
<proteinExistence type="predicted"/>
<evidence type="ECO:0000313" key="1">
    <source>
        <dbReference type="EMBL" id="PVU90416.1"/>
    </source>
</evidence>
<protein>
    <submittedName>
        <fullName evidence="1">Uncharacterized protein</fullName>
    </submittedName>
</protein>
<organism evidence="1 2">
    <name type="scientific">Smittium simulii</name>
    <dbReference type="NCBI Taxonomy" id="133385"/>
    <lineage>
        <taxon>Eukaryota</taxon>
        <taxon>Fungi</taxon>
        <taxon>Fungi incertae sedis</taxon>
        <taxon>Zoopagomycota</taxon>
        <taxon>Kickxellomycotina</taxon>
        <taxon>Harpellomycetes</taxon>
        <taxon>Harpellales</taxon>
        <taxon>Legeriomycetaceae</taxon>
        <taxon>Smittium</taxon>
    </lineage>
</organism>
<reference evidence="1 2" key="1">
    <citation type="journal article" date="2018" name="MBio">
        <title>Comparative Genomics Reveals the Core Gene Toolbox for the Fungus-Insect Symbiosis.</title>
        <authorList>
            <person name="Wang Y."/>
            <person name="Stata M."/>
            <person name="Wang W."/>
            <person name="Stajich J.E."/>
            <person name="White M.M."/>
            <person name="Moncalvo J.M."/>
        </authorList>
    </citation>
    <scope>NUCLEOTIDE SEQUENCE [LARGE SCALE GENOMIC DNA]</scope>
    <source>
        <strain evidence="1 2">SWE-8-4</strain>
    </source>
</reference>
<dbReference type="Proteomes" id="UP000245383">
    <property type="component" value="Unassembled WGS sequence"/>
</dbReference>
<dbReference type="EMBL" id="MBFR01000259">
    <property type="protein sequence ID" value="PVU90416.1"/>
    <property type="molecule type" value="Genomic_DNA"/>
</dbReference>
<evidence type="ECO:0000313" key="2">
    <source>
        <dbReference type="Proteomes" id="UP000245383"/>
    </source>
</evidence>
<dbReference type="OrthoDB" id="3067660at2759"/>
<comment type="caution">
    <text evidence="1">The sequence shown here is derived from an EMBL/GenBank/DDBJ whole genome shotgun (WGS) entry which is preliminary data.</text>
</comment>
<keyword evidence="2" id="KW-1185">Reference proteome</keyword>
<name>A0A2T9YDK5_9FUNG</name>
<accession>A0A2T9YDK5</accession>
<sequence>MPNPKNNQNHNLSYAKTASTDKKIHKKFKNQKNIKNIKYNTDKYNEISLKHLLNNSQPTKLNQICMGGSDRRICCNWHQFSGNTEEAIDYVSDSIGGSFVTVKHNNFKKVIYFMFDKLEEAQNFIKPLLFIKIGSECNITPTWNDITIALKTTPNSKAAGIDSILSKF</sequence>